<gene>
    <name evidence="3" type="primary">LOC105121648</name>
</gene>
<protein>
    <submittedName>
        <fullName evidence="3">Uncharacterized protein LOC105121648</fullName>
    </submittedName>
</protein>
<dbReference type="RefSeq" id="XP_011018682.1">
    <property type="nucleotide sequence ID" value="XM_011020380.1"/>
</dbReference>
<dbReference type="Proteomes" id="UP000694918">
    <property type="component" value="Unplaced"/>
</dbReference>
<evidence type="ECO:0000256" key="1">
    <source>
        <dbReference type="SAM" id="MobiDB-lite"/>
    </source>
</evidence>
<proteinExistence type="predicted"/>
<name>A0AAJ6TW19_POPEU</name>
<dbReference type="AlphaFoldDB" id="A0AAJ6TW19"/>
<organism evidence="2 3">
    <name type="scientific">Populus euphratica</name>
    <name type="common">Euphrates poplar</name>
    <dbReference type="NCBI Taxonomy" id="75702"/>
    <lineage>
        <taxon>Eukaryota</taxon>
        <taxon>Viridiplantae</taxon>
        <taxon>Streptophyta</taxon>
        <taxon>Embryophyta</taxon>
        <taxon>Tracheophyta</taxon>
        <taxon>Spermatophyta</taxon>
        <taxon>Magnoliopsida</taxon>
        <taxon>eudicotyledons</taxon>
        <taxon>Gunneridae</taxon>
        <taxon>Pentapetalae</taxon>
        <taxon>rosids</taxon>
        <taxon>fabids</taxon>
        <taxon>Malpighiales</taxon>
        <taxon>Salicaceae</taxon>
        <taxon>Saliceae</taxon>
        <taxon>Populus</taxon>
    </lineage>
</organism>
<dbReference type="GeneID" id="105121648"/>
<feature type="compositionally biased region" description="Basic and acidic residues" evidence="1">
    <location>
        <begin position="44"/>
        <end position="55"/>
    </location>
</feature>
<keyword evidence="2" id="KW-1185">Reference proteome</keyword>
<reference evidence="3" key="1">
    <citation type="submission" date="2025-08" db="UniProtKB">
        <authorList>
            <consortium name="RefSeq"/>
        </authorList>
    </citation>
    <scope>IDENTIFICATION</scope>
</reference>
<evidence type="ECO:0000313" key="2">
    <source>
        <dbReference type="Proteomes" id="UP000694918"/>
    </source>
</evidence>
<feature type="region of interest" description="Disordered" evidence="1">
    <location>
        <begin position="1"/>
        <end position="55"/>
    </location>
</feature>
<sequence length="210" mass="23824">MAGNLGKENSSSVQDLQDPCITGCGRKRPRGSVQASSSRAGKKTKPEIDRDYRERKKEEVKNLKAEMEELKESKFHLDGQAFQLRMDLKETREENTNLKIVQKSQSDSILELEKNLIALGEHYQKEIRALKEEHAQKMLERDRELNALKEGYEWQMGVYTSGHTDVGNWHTGKAGEMNNPVENPATAQATTNFLNFDNASQINGLTRQGM</sequence>
<dbReference type="KEGG" id="peu:105121648"/>
<accession>A0AAJ6TW19</accession>
<evidence type="ECO:0000313" key="3">
    <source>
        <dbReference type="RefSeq" id="XP_011018682.1"/>
    </source>
</evidence>